<name>A0A166KCQ6_9AGAM</name>
<feature type="compositionally biased region" description="Basic residues" evidence="1">
    <location>
        <begin position="223"/>
        <end position="235"/>
    </location>
</feature>
<evidence type="ECO:0000256" key="1">
    <source>
        <dbReference type="SAM" id="MobiDB-lite"/>
    </source>
</evidence>
<dbReference type="EMBL" id="KV417545">
    <property type="protein sequence ID" value="KZP21773.1"/>
    <property type="molecule type" value="Genomic_DNA"/>
</dbReference>
<feature type="compositionally biased region" description="Basic and acidic residues" evidence="1">
    <location>
        <begin position="248"/>
        <end position="261"/>
    </location>
</feature>
<accession>A0A166KCQ6</accession>
<evidence type="ECO:0000313" key="3">
    <source>
        <dbReference type="Proteomes" id="UP000076532"/>
    </source>
</evidence>
<reference evidence="2 3" key="1">
    <citation type="journal article" date="2016" name="Mol. Biol. Evol.">
        <title>Comparative Genomics of Early-Diverging Mushroom-Forming Fungi Provides Insights into the Origins of Lignocellulose Decay Capabilities.</title>
        <authorList>
            <person name="Nagy L.G."/>
            <person name="Riley R."/>
            <person name="Tritt A."/>
            <person name="Adam C."/>
            <person name="Daum C."/>
            <person name="Floudas D."/>
            <person name="Sun H."/>
            <person name="Yadav J.S."/>
            <person name="Pangilinan J."/>
            <person name="Larsson K.H."/>
            <person name="Matsuura K."/>
            <person name="Barry K."/>
            <person name="Labutti K."/>
            <person name="Kuo R."/>
            <person name="Ohm R.A."/>
            <person name="Bhattacharya S.S."/>
            <person name="Shirouzu T."/>
            <person name="Yoshinaga Y."/>
            <person name="Martin F.M."/>
            <person name="Grigoriev I.V."/>
            <person name="Hibbett D.S."/>
        </authorList>
    </citation>
    <scope>NUCLEOTIDE SEQUENCE [LARGE SCALE GENOMIC DNA]</scope>
    <source>
        <strain evidence="2 3">CBS 109695</strain>
    </source>
</reference>
<dbReference type="Proteomes" id="UP000076532">
    <property type="component" value="Unassembled WGS sequence"/>
</dbReference>
<keyword evidence="3" id="KW-1185">Reference proteome</keyword>
<evidence type="ECO:0000313" key="2">
    <source>
        <dbReference type="EMBL" id="KZP21773.1"/>
    </source>
</evidence>
<feature type="region of interest" description="Disordered" evidence="1">
    <location>
        <begin position="207"/>
        <end position="307"/>
    </location>
</feature>
<gene>
    <name evidence="2" type="ORF">FIBSPDRAFT_890985</name>
</gene>
<sequence length="329" mass="35617">MESNVSVYGVVSVSAGPGPGVVRTGVRTATRDVLVFVSDTYGQASECGRPLLQFLTKSASCGRLEVVPARPNPKYVGQERYGPPKTEDDELKINRDKSRVGTDQCPELRRGRGEAGGKHAQAVPAVKETESTATTTRGRVRRLVRVSNVTAVVYCGLYEAQQLVEEQAQFVAQPAPLMDGKGQQEPPYITFLPKSVVVNVSGYGVGERRGRRRRGALGARATTKSKRKGKGKGRLKGTIQERVGGGHRRGEGDGWRGEGKGKGKGNKGKGDYESNRRARWGRASSAKSLRTDACRPKAGRAVVMPTGKTTRNVAKVFWNRRGKKAARVE</sequence>
<organism evidence="2 3">
    <name type="scientific">Athelia psychrophila</name>
    <dbReference type="NCBI Taxonomy" id="1759441"/>
    <lineage>
        <taxon>Eukaryota</taxon>
        <taxon>Fungi</taxon>
        <taxon>Dikarya</taxon>
        <taxon>Basidiomycota</taxon>
        <taxon>Agaricomycotina</taxon>
        <taxon>Agaricomycetes</taxon>
        <taxon>Agaricomycetidae</taxon>
        <taxon>Atheliales</taxon>
        <taxon>Atheliaceae</taxon>
        <taxon>Athelia</taxon>
    </lineage>
</organism>
<protein>
    <submittedName>
        <fullName evidence="2">Uncharacterized protein</fullName>
    </submittedName>
</protein>
<proteinExistence type="predicted"/>
<dbReference type="AlphaFoldDB" id="A0A166KCQ6"/>
<feature type="region of interest" description="Disordered" evidence="1">
    <location>
        <begin position="101"/>
        <end position="134"/>
    </location>
</feature>
<feature type="compositionally biased region" description="Basic and acidic residues" evidence="1">
    <location>
        <begin position="101"/>
        <end position="117"/>
    </location>
</feature>